<dbReference type="GO" id="GO:1990247">
    <property type="term" value="F:N6-methyladenosine-containing RNA reader activity"/>
    <property type="evidence" value="ECO:0000318"/>
    <property type="project" value="GO_Central"/>
</dbReference>
<organism evidence="3 4">
    <name type="scientific">Nelumbo nucifera</name>
    <name type="common">Sacred lotus</name>
    <dbReference type="NCBI Taxonomy" id="4432"/>
    <lineage>
        <taxon>Eukaryota</taxon>
        <taxon>Viridiplantae</taxon>
        <taxon>Streptophyta</taxon>
        <taxon>Embryophyta</taxon>
        <taxon>Tracheophyta</taxon>
        <taxon>Spermatophyta</taxon>
        <taxon>Magnoliopsida</taxon>
        <taxon>Proteales</taxon>
        <taxon>Nelumbonaceae</taxon>
        <taxon>Nelumbo</taxon>
    </lineage>
</organism>
<dbReference type="eggNOG" id="KOG1902">
    <property type="taxonomic scope" value="Eukaryota"/>
</dbReference>
<dbReference type="Proteomes" id="UP000189703">
    <property type="component" value="Unplaced"/>
</dbReference>
<evidence type="ECO:0000256" key="1">
    <source>
        <dbReference type="RuleBase" id="RU369095"/>
    </source>
</evidence>
<evidence type="ECO:0000313" key="4">
    <source>
        <dbReference type="RefSeq" id="XP_010264159.1"/>
    </source>
</evidence>
<dbReference type="STRING" id="4432.A0A1U8ABI4"/>
<evidence type="ECO:0000256" key="2">
    <source>
        <dbReference type="SAM" id="MobiDB-lite"/>
    </source>
</evidence>
<proteinExistence type="inferred from homology"/>
<dbReference type="OMA" id="PESSCYR"/>
<protein>
    <recommendedName>
        <fullName evidence="1">YTH domain-containing family protein</fullName>
    </recommendedName>
</protein>
<dbReference type="InterPro" id="IPR045168">
    <property type="entry name" value="YTH_prot"/>
</dbReference>
<dbReference type="PANTHER" id="PTHR12357">
    <property type="entry name" value="YTH YT521-B HOMOLOGY DOMAIN-CONTAINING"/>
    <property type="match status" value="1"/>
</dbReference>
<dbReference type="GO" id="GO:0005654">
    <property type="term" value="C:nucleoplasm"/>
    <property type="evidence" value="ECO:0000318"/>
    <property type="project" value="GO_Central"/>
</dbReference>
<feature type="region of interest" description="Disordered" evidence="2">
    <location>
        <begin position="1"/>
        <end position="71"/>
    </location>
</feature>
<keyword evidence="1" id="KW-0694">RNA-binding</keyword>
<evidence type="ECO:0000313" key="3">
    <source>
        <dbReference type="Proteomes" id="UP000189703"/>
    </source>
</evidence>
<keyword evidence="3" id="KW-1185">Reference proteome</keyword>
<dbReference type="Pfam" id="PF04146">
    <property type="entry name" value="YTH"/>
    <property type="match status" value="1"/>
</dbReference>
<name>A0A1U8ABI4_NELNU</name>
<dbReference type="RefSeq" id="XP_010264159.1">
    <property type="nucleotide sequence ID" value="XM_010265857.2"/>
</dbReference>
<comment type="function">
    <text evidence="1">Specifically recognizes and binds N6-methyladenosine (m6A)-containing RNAs, and regulates mRNA stability. M6A is a modification present at internal sites of mRNAs and some non-coding RNAs and plays a role in mRNA stability and processing.</text>
</comment>
<dbReference type="OrthoDB" id="6103986at2759"/>
<dbReference type="Gene3D" id="3.10.590.10">
    <property type="entry name" value="ph1033 like domains"/>
    <property type="match status" value="1"/>
</dbReference>
<dbReference type="KEGG" id="nnu:104602243"/>
<reference evidence="4" key="1">
    <citation type="submission" date="2025-08" db="UniProtKB">
        <authorList>
            <consortium name="RefSeq"/>
        </authorList>
    </citation>
    <scope>IDENTIFICATION</scope>
</reference>
<sequence>MEGIFKNVSSDTGKENASVVDSSVTESKLDLENCNDLGSSSYKEDEELFPPRAEERVQSPSGLGHGGAMKNDRQPATRYFIIKSLNHHNIQLSIERGIWATQVMNEPILEEAFHNSGRVILIFSVNMSGFFQGYAQMMSPVGWRRDNVWSDAGGRSNLWGRTFNVKWLRLHNLPFQKTLHLKNPLNDYKPVKISRDCQELSQEIGQALCELIDGSISVDGELKRNNLPRNELMKRTCTESSVPLQDEAYCHAYPPLHMAWPRMPVASNFNLAHGRCPGGFLPENSPTNFEALRGKQKKNSRIHGKPSNMYGGRDIFQLDGGGLSAGRGLLADSLSEEDFLDMTYEEYLQIHGRSSEASHLRAGPSWSIQGPPSIEHPDDRYSRYLSDWYKSQKRFCHPSHK</sequence>
<dbReference type="PANTHER" id="PTHR12357:SF3">
    <property type="entry name" value="YTH DOMAIN-CONTAINING PROTEIN 1"/>
    <property type="match status" value="1"/>
</dbReference>
<gene>
    <name evidence="4" type="primary">LOC104602243</name>
</gene>
<accession>A0A1U8ABI4</accession>
<dbReference type="AlphaFoldDB" id="A0A1U8ABI4"/>
<dbReference type="PROSITE" id="PS50882">
    <property type="entry name" value="YTH"/>
    <property type="match status" value="1"/>
</dbReference>
<comment type="similarity">
    <text evidence="1">Belongs to the YTHDF family.</text>
</comment>
<dbReference type="FunCoup" id="A0A1U8ABI4">
    <property type="interactions" value="807"/>
</dbReference>
<dbReference type="GO" id="GO:0003729">
    <property type="term" value="F:mRNA binding"/>
    <property type="evidence" value="ECO:0000318"/>
    <property type="project" value="GO_Central"/>
</dbReference>
<dbReference type="InterPro" id="IPR007275">
    <property type="entry name" value="YTH_domain"/>
</dbReference>
<dbReference type="GeneID" id="104602243"/>
<dbReference type="GO" id="GO:0000398">
    <property type="term" value="P:mRNA splicing, via spliceosome"/>
    <property type="evidence" value="ECO:0000318"/>
    <property type="project" value="GO_Central"/>
</dbReference>
<dbReference type="CDD" id="cd21134">
    <property type="entry name" value="YTH"/>
    <property type="match status" value="1"/>
</dbReference>
<dbReference type="GO" id="GO:0048024">
    <property type="term" value="P:regulation of mRNA splicing, via spliceosome"/>
    <property type="evidence" value="ECO:0000318"/>
    <property type="project" value="GO_Central"/>
</dbReference>